<feature type="domain" description="Glycosyltransferase RgtA/B/C/D-like" evidence="10">
    <location>
        <begin position="65"/>
        <end position="215"/>
    </location>
</feature>
<evidence type="ECO:0000313" key="13">
    <source>
        <dbReference type="Proteomes" id="UP000293995"/>
    </source>
</evidence>
<keyword evidence="7 9" id="KW-0472">Membrane</keyword>
<dbReference type="OrthoDB" id="5241882at2"/>
<feature type="transmembrane region" description="Helical" evidence="9">
    <location>
        <begin position="369"/>
        <end position="386"/>
    </location>
</feature>
<proteinExistence type="predicted"/>
<dbReference type="Pfam" id="PF13231">
    <property type="entry name" value="PMT_2"/>
    <property type="match status" value="1"/>
</dbReference>
<dbReference type="GO" id="GO:0016763">
    <property type="term" value="F:pentosyltransferase activity"/>
    <property type="evidence" value="ECO:0007669"/>
    <property type="project" value="TreeGrafter"/>
</dbReference>
<evidence type="ECO:0000256" key="1">
    <source>
        <dbReference type="ARBA" id="ARBA00004651"/>
    </source>
</evidence>
<evidence type="ECO:0000256" key="4">
    <source>
        <dbReference type="ARBA" id="ARBA00022679"/>
    </source>
</evidence>
<evidence type="ECO:0000259" key="10">
    <source>
        <dbReference type="Pfam" id="PF13231"/>
    </source>
</evidence>
<evidence type="ECO:0000256" key="7">
    <source>
        <dbReference type="ARBA" id="ARBA00023136"/>
    </source>
</evidence>
<keyword evidence="6 9" id="KW-1133">Transmembrane helix</keyword>
<sequence length="647" mass="66700">MPRRWTLWHSTLVALGIGSAALTVWGSWAGSRSDYYAAIALSMSRSWSNFFFGAMDPAGTVTLDKIPGSYWVPALFVKLFGFSTFAVVLPNALAAVAAVLLVAVTARRLAGPVAGGIAGALVATTPILVAVARSNQPETFFVLGLALTAWAALRAVQQASFGWLMLAGAFIALAFQSYMLEAWAVWPALAAAYLFTRQSLGRRIRHLLIAGLTSAALSVAWIAIVSLVPPGSRPYIGSTLHNSPWEMVFGYNGLGRFGQATADGTAYNSFTPPYSGQAGVLRLFNTQLAGQIGWLIPAGLLAVAILIVLHVPARVWVFLGTWLVTFIAMFSLVAGMHQFYTAALSVPVALLIGTAFSRAVRRGMLWPPIALLVTASLTALGIAAIYGGYSVAVALVQAALALVAITGLAVGRAWPHAARIVVTVVALAGLTLTPAVWSVVTIAHPSSSNPVAGGVSDSSGGLGLRRLGPATGGPQQPLVAARAPAGPGFGMPDDGAAGATHDSAGAQARDGRSGASRSGTRSFTGSSDGSYAALLQYVEKGSTGARYELAVFTAQTAAGLIIASNGASILPIGGFSGGDPVPTLDAFTAMVQAGDIPYVLAAGNTRGGFFSSTSTTSTQISEWVTTNCVQVPSSQSGVQGLYRCAPR</sequence>
<comment type="subcellular location">
    <subcellularLocation>
        <location evidence="1">Cell membrane</location>
        <topology evidence="1">Multi-pass membrane protein</topology>
    </subcellularLocation>
</comment>
<feature type="compositionally biased region" description="Low complexity" evidence="8">
    <location>
        <begin position="503"/>
        <end position="526"/>
    </location>
</feature>
<keyword evidence="13" id="KW-1185">Reference proteome</keyword>
<feature type="region of interest" description="Disordered" evidence="8">
    <location>
        <begin position="463"/>
        <end position="526"/>
    </location>
</feature>
<dbReference type="GO" id="GO:0005886">
    <property type="term" value="C:plasma membrane"/>
    <property type="evidence" value="ECO:0007669"/>
    <property type="project" value="UniProtKB-SubCell"/>
</dbReference>
<feature type="transmembrane region" description="Helical" evidence="9">
    <location>
        <begin position="339"/>
        <end position="357"/>
    </location>
</feature>
<keyword evidence="4 12" id="KW-0808">Transferase</keyword>
<dbReference type="PANTHER" id="PTHR33908">
    <property type="entry name" value="MANNOSYLTRANSFERASE YKCB-RELATED"/>
    <property type="match status" value="1"/>
</dbReference>
<feature type="transmembrane region" description="Helical" evidence="9">
    <location>
        <begin position="207"/>
        <end position="228"/>
    </location>
</feature>
<dbReference type="AlphaFoldDB" id="A0A4P6EHE5"/>
<feature type="transmembrane region" description="Helical" evidence="9">
    <location>
        <begin position="7"/>
        <end position="29"/>
    </location>
</feature>
<feature type="transmembrane region" description="Helical" evidence="9">
    <location>
        <begin position="392"/>
        <end position="410"/>
    </location>
</feature>
<feature type="transmembrane region" description="Helical" evidence="9">
    <location>
        <begin position="109"/>
        <end position="132"/>
    </location>
</feature>
<protein>
    <submittedName>
        <fullName evidence="12">4-amino-4-deoxy-L-arabinose transferase</fullName>
    </submittedName>
</protein>
<gene>
    <name evidence="12" type="ORF">ET475_14700</name>
</gene>
<feature type="transmembrane region" description="Helical" evidence="9">
    <location>
        <begin position="75"/>
        <end position="103"/>
    </location>
</feature>
<evidence type="ECO:0000256" key="3">
    <source>
        <dbReference type="ARBA" id="ARBA00022676"/>
    </source>
</evidence>
<evidence type="ECO:0000256" key="5">
    <source>
        <dbReference type="ARBA" id="ARBA00022692"/>
    </source>
</evidence>
<keyword evidence="3" id="KW-0328">Glycosyltransferase</keyword>
<keyword evidence="5 9" id="KW-0812">Transmembrane</keyword>
<dbReference type="EMBL" id="CP035494">
    <property type="protein sequence ID" value="QAY61892.1"/>
    <property type="molecule type" value="Genomic_DNA"/>
</dbReference>
<feature type="transmembrane region" description="Helical" evidence="9">
    <location>
        <begin position="162"/>
        <end position="195"/>
    </location>
</feature>
<dbReference type="Proteomes" id="UP000293995">
    <property type="component" value="Chromosome"/>
</dbReference>
<accession>A0A4P6EHE5</accession>
<dbReference type="InterPro" id="IPR050297">
    <property type="entry name" value="LipidA_mod_glycosyltrf_83"/>
</dbReference>
<evidence type="ECO:0000259" key="11">
    <source>
        <dbReference type="Pfam" id="PF24878"/>
    </source>
</evidence>
<name>A0A4P6EHE5_9MICO</name>
<evidence type="ECO:0000256" key="2">
    <source>
        <dbReference type="ARBA" id="ARBA00022475"/>
    </source>
</evidence>
<dbReference type="Pfam" id="PF24878">
    <property type="entry name" value="YkcB_C"/>
    <property type="match status" value="1"/>
</dbReference>
<evidence type="ECO:0000256" key="9">
    <source>
        <dbReference type="SAM" id="Phobius"/>
    </source>
</evidence>
<evidence type="ECO:0000313" key="12">
    <source>
        <dbReference type="EMBL" id="QAY61892.1"/>
    </source>
</evidence>
<reference evidence="12 13" key="1">
    <citation type="submission" date="2019-01" db="EMBL/GenBank/DDBJ databases">
        <title>Genome sequencing of strain DFW100M-13.</title>
        <authorList>
            <person name="Heo J."/>
            <person name="Kim S.-J."/>
            <person name="Kim J.-S."/>
            <person name="Hong S.-B."/>
            <person name="Kwon S.-W."/>
        </authorList>
    </citation>
    <scope>NUCLEOTIDE SEQUENCE [LARGE SCALE GENOMIC DNA]</scope>
    <source>
        <strain evidence="12 13">DFW100M-13</strain>
    </source>
</reference>
<feature type="transmembrane region" description="Helical" evidence="9">
    <location>
        <begin position="417"/>
        <end position="440"/>
    </location>
</feature>
<feature type="domain" description="Putative mannosyltransferase YkcA/B-like C-terminal" evidence="11">
    <location>
        <begin position="534"/>
        <end position="627"/>
    </location>
</feature>
<dbReference type="GO" id="GO:0009103">
    <property type="term" value="P:lipopolysaccharide biosynthetic process"/>
    <property type="evidence" value="ECO:0007669"/>
    <property type="project" value="UniProtKB-ARBA"/>
</dbReference>
<feature type="transmembrane region" description="Helical" evidence="9">
    <location>
        <begin position="315"/>
        <end position="333"/>
    </location>
</feature>
<keyword evidence="2" id="KW-1003">Cell membrane</keyword>
<dbReference type="InterPro" id="IPR056785">
    <property type="entry name" value="YkcA/B-like_C"/>
</dbReference>
<feature type="compositionally biased region" description="Low complexity" evidence="8">
    <location>
        <begin position="463"/>
        <end position="474"/>
    </location>
</feature>
<organism evidence="12 13">
    <name type="scientific">Microbacterium protaetiae</name>
    <dbReference type="NCBI Taxonomy" id="2509458"/>
    <lineage>
        <taxon>Bacteria</taxon>
        <taxon>Bacillati</taxon>
        <taxon>Actinomycetota</taxon>
        <taxon>Actinomycetes</taxon>
        <taxon>Micrococcales</taxon>
        <taxon>Microbacteriaceae</taxon>
        <taxon>Microbacterium</taxon>
    </lineage>
</organism>
<feature type="transmembrane region" description="Helical" evidence="9">
    <location>
        <begin position="288"/>
        <end position="308"/>
    </location>
</feature>
<dbReference type="KEGG" id="mprt:ET475_14700"/>
<dbReference type="GO" id="GO:0010041">
    <property type="term" value="P:response to iron(III) ion"/>
    <property type="evidence" value="ECO:0007669"/>
    <property type="project" value="TreeGrafter"/>
</dbReference>
<evidence type="ECO:0000256" key="8">
    <source>
        <dbReference type="SAM" id="MobiDB-lite"/>
    </source>
</evidence>
<evidence type="ECO:0000256" key="6">
    <source>
        <dbReference type="ARBA" id="ARBA00022989"/>
    </source>
</evidence>
<dbReference type="PANTHER" id="PTHR33908:SF3">
    <property type="entry name" value="UNDECAPRENYL PHOSPHATE-ALPHA-4-AMINO-4-DEOXY-L-ARABINOSE ARABINOSYL TRANSFERASE"/>
    <property type="match status" value="1"/>
</dbReference>
<dbReference type="InterPro" id="IPR038731">
    <property type="entry name" value="RgtA/B/C-like"/>
</dbReference>